<evidence type="ECO:0000259" key="14">
    <source>
        <dbReference type="SMART" id="SM00382"/>
    </source>
</evidence>
<dbReference type="InterPro" id="IPR003593">
    <property type="entry name" value="AAA+_ATPase"/>
</dbReference>
<dbReference type="GO" id="GO:0005778">
    <property type="term" value="C:peroxisomal membrane"/>
    <property type="evidence" value="ECO:0007669"/>
    <property type="project" value="TreeGrafter"/>
</dbReference>
<evidence type="ECO:0000256" key="9">
    <source>
        <dbReference type="ARBA" id="ARBA00023136"/>
    </source>
</evidence>
<dbReference type="InterPro" id="IPR027417">
    <property type="entry name" value="P-loop_NTPase"/>
</dbReference>
<keyword evidence="9" id="KW-0472">Membrane</keyword>
<protein>
    <recommendedName>
        <fullName evidence="11">Peroxisomal ATPase PEX1</fullName>
    </recommendedName>
    <alternativeName>
        <fullName evidence="10">Peroxin-1</fullName>
    </alternativeName>
</protein>
<reference evidence="15 16" key="1">
    <citation type="submission" date="2017-05" db="EMBL/GenBank/DDBJ databases">
        <title>Draft genome sequence of Elsinoe australis.</title>
        <authorList>
            <person name="Cheng Q."/>
        </authorList>
    </citation>
    <scope>NUCLEOTIDE SEQUENCE [LARGE SCALE GENOMIC DNA]</scope>
    <source>
        <strain evidence="15 16">NL1</strain>
    </source>
</reference>
<dbReference type="PANTHER" id="PTHR23077">
    <property type="entry name" value="AAA-FAMILY ATPASE"/>
    <property type="match status" value="1"/>
</dbReference>
<dbReference type="SUPFAM" id="SSF50692">
    <property type="entry name" value="ADC-like"/>
    <property type="match status" value="1"/>
</dbReference>
<evidence type="ECO:0000256" key="12">
    <source>
        <dbReference type="ARBA" id="ARBA00048778"/>
    </source>
</evidence>
<feature type="domain" description="AAA+ ATPase" evidence="14">
    <location>
        <begin position="904"/>
        <end position="1040"/>
    </location>
</feature>
<dbReference type="GO" id="GO:0005524">
    <property type="term" value="F:ATP binding"/>
    <property type="evidence" value="ECO:0007669"/>
    <property type="project" value="UniProtKB-KW"/>
</dbReference>
<dbReference type="InterPro" id="IPR029067">
    <property type="entry name" value="CDC48_domain_2-like_sf"/>
</dbReference>
<evidence type="ECO:0000256" key="8">
    <source>
        <dbReference type="ARBA" id="ARBA00022927"/>
    </source>
</evidence>
<keyword evidence="16" id="KW-1185">Reference proteome</keyword>
<evidence type="ECO:0000256" key="11">
    <source>
        <dbReference type="ARBA" id="ARBA00034532"/>
    </source>
</evidence>
<keyword evidence="7" id="KW-0067">ATP-binding</keyword>
<dbReference type="Gene3D" id="3.40.50.300">
    <property type="entry name" value="P-loop containing nucleotide triphosphate hydrolases"/>
    <property type="match status" value="2"/>
</dbReference>
<evidence type="ECO:0000256" key="3">
    <source>
        <dbReference type="ARBA" id="ARBA00022448"/>
    </source>
</evidence>
<dbReference type="SUPFAM" id="SSF52540">
    <property type="entry name" value="P-loop containing nucleoside triphosphate hydrolases"/>
    <property type="match status" value="2"/>
</dbReference>
<dbReference type="InterPro" id="IPR015342">
    <property type="entry name" value="PEX1-N_C-lobe"/>
</dbReference>
<keyword evidence="3" id="KW-0813">Transport</keyword>
<dbReference type="PROSITE" id="PS00674">
    <property type="entry name" value="AAA"/>
    <property type="match status" value="1"/>
</dbReference>
<proteinExistence type="inferred from homology"/>
<evidence type="ECO:0000256" key="13">
    <source>
        <dbReference type="SAM" id="MobiDB-lite"/>
    </source>
</evidence>
<dbReference type="STRING" id="40998.A0A2P7Z641"/>
<dbReference type="OrthoDB" id="2187at2759"/>
<evidence type="ECO:0000256" key="10">
    <source>
        <dbReference type="ARBA" id="ARBA00032509"/>
    </source>
</evidence>
<dbReference type="Pfam" id="PF00004">
    <property type="entry name" value="AAA"/>
    <property type="match status" value="2"/>
</dbReference>
<dbReference type="Gene3D" id="1.10.8.60">
    <property type="match status" value="2"/>
</dbReference>
<evidence type="ECO:0000313" key="16">
    <source>
        <dbReference type="Proteomes" id="UP000243723"/>
    </source>
</evidence>
<dbReference type="SMART" id="SM00382">
    <property type="entry name" value="AAA"/>
    <property type="match status" value="2"/>
</dbReference>
<dbReference type="GO" id="GO:0016558">
    <property type="term" value="P:protein import into peroxisome matrix"/>
    <property type="evidence" value="ECO:0007669"/>
    <property type="project" value="TreeGrafter"/>
</dbReference>
<feature type="region of interest" description="Disordered" evidence="13">
    <location>
        <begin position="764"/>
        <end position="788"/>
    </location>
</feature>
<name>A0A2P7Z641_9PEZI</name>
<feature type="compositionally biased region" description="Basic and acidic residues" evidence="13">
    <location>
        <begin position="231"/>
        <end position="242"/>
    </location>
</feature>
<sequence>MSGGGRKLASSATAEVQLVPSLKSCLVNLPSPLVSVLANADAIAQNVIVELGTLPEKSRPDSKAPNPKPSLFFFGWTGFQSQSRLTPVVNKDGIQGSRSRRQEQDVGVVEIDAVAARKLGIENGTRMAVTLHVNPPEAHTVNIEPLTADDWDILNQHAEFLELNFLAQVRVVQNPAITSDPSAQRPIILHLTATSTIAVKILSIEPQPGSSQAFVKVSPEAEVIVAPKSRRNQDRSATRENRSITSKRSTGGRSGTSTARHRSTRDEDERRKPVFLRPLDRSICNEWIDDEAPDSADEGLRIWVDPQTALSMPLKGVQWVSVSNVRAAGLEEPQSPQGQTPEADRPAAAVVARILVWDDAPDNRHALLSSLLCCSLGSVGIVGGLIKIEPAPAQLPRTASIMKQLQPESNKPAAKEVIVKTLKITPFLDTSSTKSANLSFGGQTKAEQEKAVRKVVSLFGRSEEEHSLFHGPLTHKMILPAEAGSTKDERWPGGIIKFDPAPPSTQGTTAQPVHWLMGGERKLGIEILPPISRPSDLSQEVVGSELPSQSDVLVGVDNVISQAQSGLLHSSSIMLTGGLGSGKTSIASQILHTLRTDYLFHISYYPCRRLITDETRLSTIKETLQRLFARALWGARLGGRSLVVLDDVDKLCPIETELQVGNDNSRSRQISELLCSTVRRYCTRDSGVVLLATAQAKESVNNVVIGGHVVRDIITIKAPNKDGRRRILEQIISHKPTRTVNGTGSPIQHHGLKNADDHAWMNGSDSSRPTSVNGACNPHDPHDHESEVDTSTLDLLDIAGKTDGYHAGDLHLLVSRARSESLIRAVSDPSPFATSDALPTLTPTDFTSALKGFTPASLRNVTLQSSTTTFSSIGGLRSTRQTLLETLQYPTTYAPIFAKCPLRLRSGLLLYGYPGCGKTLLASAVAGECGLNFISVKGPEILNKYIGASEKSVRDLFDRAEAARPCVLFFDEFDSIAPKRGHDSTGVTDRVVNQLLTQMDGAEGLSGVYVLAATSRPDLIDPALLRPGRLDKSLLCDMPDEEDRRDILRRVSGKLRLEGDLEGEGREGLAEVARRTEGYSGADLQAVMYNAHLEAIHDVLGPEEVEGLGKKEEGKGQGLARYRDFTFFRMGDEEGVNRESSAYLAEKAQISAKLAAMEQAKRRARELRHKAAVVDEGTFNGMRNGDQGQGKSKEPVITWKHILKSLEETRASLSAQERRRLERVYREFVSGRSGDLKDGVQGTEIGGRSSLM</sequence>
<keyword evidence="8" id="KW-0653">Protein transport</keyword>
<dbReference type="Proteomes" id="UP000243723">
    <property type="component" value="Unassembled WGS sequence"/>
</dbReference>
<organism evidence="15 16">
    <name type="scientific">Elsinoe australis</name>
    <dbReference type="NCBI Taxonomy" id="40998"/>
    <lineage>
        <taxon>Eukaryota</taxon>
        <taxon>Fungi</taxon>
        <taxon>Dikarya</taxon>
        <taxon>Ascomycota</taxon>
        <taxon>Pezizomycotina</taxon>
        <taxon>Dothideomycetes</taxon>
        <taxon>Dothideomycetidae</taxon>
        <taxon>Myriangiales</taxon>
        <taxon>Elsinoaceae</taxon>
        <taxon>Elsinoe</taxon>
    </lineage>
</organism>
<evidence type="ECO:0000256" key="5">
    <source>
        <dbReference type="ARBA" id="ARBA00022741"/>
    </source>
</evidence>
<dbReference type="InterPro" id="IPR003959">
    <property type="entry name" value="ATPase_AAA_core"/>
</dbReference>
<accession>A0A2P7Z641</accession>
<dbReference type="InterPro" id="IPR050168">
    <property type="entry name" value="AAA_ATPase_domain"/>
</dbReference>
<evidence type="ECO:0000256" key="1">
    <source>
        <dbReference type="ARBA" id="ARBA00004370"/>
    </source>
</evidence>
<dbReference type="CDD" id="cd19526">
    <property type="entry name" value="RecA-like_PEX1_r2"/>
    <property type="match status" value="1"/>
</dbReference>
<comment type="catalytic activity">
    <reaction evidence="12">
        <text>ATP + H2O = ADP + phosphate + H(+)</text>
        <dbReference type="Rhea" id="RHEA:13065"/>
        <dbReference type="ChEBI" id="CHEBI:15377"/>
        <dbReference type="ChEBI" id="CHEBI:15378"/>
        <dbReference type="ChEBI" id="CHEBI:30616"/>
        <dbReference type="ChEBI" id="CHEBI:43474"/>
        <dbReference type="ChEBI" id="CHEBI:456216"/>
    </reaction>
    <physiologicalReaction direction="left-to-right" evidence="12">
        <dbReference type="Rhea" id="RHEA:13066"/>
    </physiologicalReaction>
</comment>
<feature type="region of interest" description="Disordered" evidence="13">
    <location>
        <begin position="226"/>
        <end position="273"/>
    </location>
</feature>
<evidence type="ECO:0000256" key="6">
    <source>
        <dbReference type="ARBA" id="ARBA00022801"/>
    </source>
</evidence>
<keyword evidence="6" id="KW-0378">Hydrolase</keyword>
<dbReference type="FunFam" id="3.40.50.300:FF:000149">
    <property type="entry name" value="Nuclear valosin-containing protein-like"/>
    <property type="match status" value="1"/>
</dbReference>
<dbReference type="EMBL" id="NHZQ01000305">
    <property type="protein sequence ID" value="PSK43665.1"/>
    <property type="molecule type" value="Genomic_DNA"/>
</dbReference>
<evidence type="ECO:0000256" key="4">
    <source>
        <dbReference type="ARBA" id="ARBA00022593"/>
    </source>
</evidence>
<dbReference type="Pfam" id="PF17862">
    <property type="entry name" value="AAA_lid_3"/>
    <property type="match status" value="1"/>
</dbReference>
<evidence type="ECO:0000313" key="15">
    <source>
        <dbReference type="EMBL" id="PSK43665.1"/>
    </source>
</evidence>
<evidence type="ECO:0000256" key="2">
    <source>
        <dbReference type="ARBA" id="ARBA00006914"/>
    </source>
</evidence>
<comment type="similarity">
    <text evidence="2">Belongs to the AAA ATPase family.</text>
</comment>
<dbReference type="PANTHER" id="PTHR23077:SF12">
    <property type="entry name" value="PEROXISOMAL ATPASE PEX1"/>
    <property type="match status" value="1"/>
</dbReference>
<keyword evidence="5" id="KW-0547">Nucleotide-binding</keyword>
<dbReference type="SUPFAM" id="SSF54585">
    <property type="entry name" value="Cdc48 domain 2-like"/>
    <property type="match status" value="1"/>
</dbReference>
<dbReference type="InterPro" id="IPR041569">
    <property type="entry name" value="AAA_lid_3"/>
</dbReference>
<feature type="compositionally biased region" description="Polar residues" evidence="13">
    <location>
        <begin position="764"/>
        <end position="774"/>
    </location>
</feature>
<dbReference type="InterPro" id="IPR009010">
    <property type="entry name" value="Asp_de-COase-like_dom_sf"/>
</dbReference>
<evidence type="ECO:0000256" key="7">
    <source>
        <dbReference type="ARBA" id="ARBA00022840"/>
    </source>
</evidence>
<dbReference type="AlphaFoldDB" id="A0A2P7Z641"/>
<feature type="domain" description="AAA+ ATPase" evidence="14">
    <location>
        <begin position="569"/>
        <end position="724"/>
    </location>
</feature>
<dbReference type="Gene3D" id="3.10.330.10">
    <property type="match status" value="1"/>
</dbReference>
<comment type="caution">
    <text evidence="15">The sequence shown here is derived from an EMBL/GenBank/DDBJ whole genome shotgun (WGS) entry which is preliminary data.</text>
</comment>
<gene>
    <name evidence="15" type="ORF">B9Z65_7179</name>
</gene>
<dbReference type="Pfam" id="PF09262">
    <property type="entry name" value="PEX-1N"/>
    <property type="match status" value="1"/>
</dbReference>
<feature type="compositionally biased region" description="Low complexity" evidence="13">
    <location>
        <begin position="243"/>
        <end position="258"/>
    </location>
</feature>
<dbReference type="GO" id="GO:0016887">
    <property type="term" value="F:ATP hydrolysis activity"/>
    <property type="evidence" value="ECO:0007669"/>
    <property type="project" value="InterPro"/>
</dbReference>
<dbReference type="GO" id="GO:0005829">
    <property type="term" value="C:cytosol"/>
    <property type="evidence" value="ECO:0007669"/>
    <property type="project" value="TreeGrafter"/>
</dbReference>
<dbReference type="InterPro" id="IPR003960">
    <property type="entry name" value="ATPase_AAA_CS"/>
</dbReference>
<comment type="subcellular location">
    <subcellularLocation>
        <location evidence="1">Membrane</location>
    </subcellularLocation>
</comment>
<keyword evidence="4" id="KW-0962">Peroxisome biogenesis</keyword>